<dbReference type="Proteomes" id="UP000224303">
    <property type="component" value="Unassembled WGS sequence"/>
</dbReference>
<evidence type="ECO:0000313" key="6">
    <source>
        <dbReference type="EMBL" id="MBX4222688.1"/>
    </source>
</evidence>
<dbReference type="PIRSF" id="PIRSF002736">
    <property type="entry name" value="Citrt_lyas_gamma"/>
    <property type="match status" value="1"/>
</dbReference>
<evidence type="ECO:0000256" key="5">
    <source>
        <dbReference type="PIRSR" id="PIRSR002736-50"/>
    </source>
</evidence>
<proteinExistence type="inferred from homology"/>
<organism evidence="6 13">
    <name type="scientific">Enterococcus faecium</name>
    <name type="common">Streptococcus faecium</name>
    <dbReference type="NCBI Taxonomy" id="1352"/>
    <lineage>
        <taxon>Bacteria</taxon>
        <taxon>Bacillati</taxon>
        <taxon>Bacillota</taxon>
        <taxon>Bacilli</taxon>
        <taxon>Lactobacillales</taxon>
        <taxon>Enterococcaceae</taxon>
        <taxon>Enterococcus</taxon>
    </lineage>
</organism>
<keyword evidence="3 4" id="KW-0597">Phosphoprotein</keyword>
<dbReference type="EMBL" id="PCGC01000045">
    <property type="protein sequence ID" value="PHL20657.1"/>
    <property type="molecule type" value="Genomic_DNA"/>
</dbReference>
<gene>
    <name evidence="4 6" type="primary">citD</name>
    <name evidence="7" type="ORF">B1P95_16245</name>
    <name evidence="8" type="ORF">CQR37_12870</name>
    <name evidence="9" type="ORF">DKP91_16100</name>
    <name evidence="6" type="ORF">KYX88_07630</name>
</gene>
<evidence type="ECO:0000313" key="12">
    <source>
        <dbReference type="Proteomes" id="UP000249070"/>
    </source>
</evidence>
<dbReference type="GO" id="GO:0005737">
    <property type="term" value="C:cytoplasm"/>
    <property type="evidence" value="ECO:0007669"/>
    <property type="project" value="UniProtKB-SubCell"/>
</dbReference>
<dbReference type="EMBL" id="JAIFOC010000056">
    <property type="protein sequence ID" value="MBX4222688.1"/>
    <property type="molecule type" value="Genomic_DNA"/>
</dbReference>
<comment type="similarity">
    <text evidence="4">Belongs to the CitD family.</text>
</comment>
<dbReference type="Proteomes" id="UP000191171">
    <property type="component" value="Unassembled WGS sequence"/>
</dbReference>
<evidence type="ECO:0000256" key="3">
    <source>
        <dbReference type="ARBA" id="ARBA00022553"/>
    </source>
</evidence>
<dbReference type="EMBL" id="MVGJ01000288">
    <property type="protein sequence ID" value="OOL79503.1"/>
    <property type="molecule type" value="Genomic_DNA"/>
</dbReference>
<evidence type="ECO:0000313" key="9">
    <source>
        <dbReference type="EMBL" id="PZM51963.1"/>
    </source>
</evidence>
<evidence type="ECO:0000313" key="11">
    <source>
        <dbReference type="Proteomes" id="UP000224303"/>
    </source>
</evidence>
<name>A0A0V7Y6G5_ENTFC</name>
<dbReference type="RefSeq" id="WP_002303159.1">
    <property type="nucleotide sequence ID" value="NZ_AP026656.1"/>
</dbReference>
<dbReference type="InterPro" id="IPR006495">
    <property type="entry name" value="CitD"/>
</dbReference>
<comment type="subunit">
    <text evidence="4">Oligomer with a subunit composition of (alpha,beta,gamma)6.</text>
</comment>
<evidence type="ECO:0000313" key="7">
    <source>
        <dbReference type="EMBL" id="OOL79503.1"/>
    </source>
</evidence>
<evidence type="ECO:0000256" key="4">
    <source>
        <dbReference type="HAMAP-Rule" id="MF_00805"/>
    </source>
</evidence>
<dbReference type="InterPro" id="IPR023439">
    <property type="entry name" value="Mal_deCO2ase/Cit_lyase_ACP"/>
</dbReference>
<comment type="subcellular location">
    <subcellularLocation>
        <location evidence="1 4">Cytoplasm</location>
    </subcellularLocation>
</comment>
<comment type="caution">
    <text evidence="6">The sequence shown here is derived from an EMBL/GenBank/DDBJ whole genome shotgun (WGS) entry which is preliminary data.</text>
</comment>
<keyword evidence="6" id="KW-0456">Lyase</keyword>
<comment type="function">
    <text evidence="4">Covalent carrier of the coenzyme of citrate lyase.</text>
</comment>
<dbReference type="Proteomes" id="UP001139644">
    <property type="component" value="Unassembled WGS sequence"/>
</dbReference>
<dbReference type="HAMAP" id="MF_00805">
    <property type="entry name" value="CitD"/>
    <property type="match status" value="1"/>
</dbReference>
<reference evidence="8 11" key="2">
    <citation type="submission" date="2017-10" db="EMBL/GenBank/DDBJ databases">
        <title>Draft genomes of the Enterococcus faecium isolated from human feces before and after Helicobacter pylori eradication therapy.</title>
        <authorList>
            <person name="Prianichniikov N.A."/>
            <person name="Glushchenko O.E."/>
            <person name="Malakhova M.V."/>
        </authorList>
    </citation>
    <scope>NUCLEOTIDE SEQUENCE [LARGE SCALE GENOMIC DNA]</scope>
    <source>
        <strain evidence="8 11">Hp_5-7</strain>
    </source>
</reference>
<keyword evidence="2 4" id="KW-0963">Cytoplasm</keyword>
<evidence type="ECO:0000313" key="10">
    <source>
        <dbReference type="Proteomes" id="UP000191171"/>
    </source>
</evidence>
<dbReference type="EMBL" id="QHGU01000205">
    <property type="protein sequence ID" value="PZM51963.1"/>
    <property type="molecule type" value="Genomic_DNA"/>
</dbReference>
<evidence type="ECO:0000313" key="13">
    <source>
        <dbReference type="Proteomes" id="UP001139644"/>
    </source>
</evidence>
<dbReference type="AlphaFoldDB" id="A0A0V7Y6G5"/>
<evidence type="ECO:0000256" key="2">
    <source>
        <dbReference type="ARBA" id="ARBA00022490"/>
    </source>
</evidence>
<dbReference type="GO" id="GO:0016829">
    <property type="term" value="F:lyase activity"/>
    <property type="evidence" value="ECO:0007669"/>
    <property type="project" value="UniProtKB-KW"/>
</dbReference>
<evidence type="ECO:0000313" key="8">
    <source>
        <dbReference type="EMBL" id="PHL20657.1"/>
    </source>
</evidence>
<evidence type="ECO:0000256" key="1">
    <source>
        <dbReference type="ARBA" id="ARBA00004496"/>
    </source>
</evidence>
<sequence length="97" mass="10806">MEINKSAIAGTLESSDVQIMISPNTEGIEIDLDSQVIEQFGKQIKKVIYDTLAVYQIKNVKLKVVDKGALDCVIVARLKTAIHRSLGIQHQETPWEV</sequence>
<protein>
    <recommendedName>
        <fullName evidence="4">Citrate lyase acyl carrier protein</fullName>
    </recommendedName>
    <alternativeName>
        <fullName evidence="4">Citrate lyase gamma chain</fullName>
    </alternativeName>
</protein>
<reference evidence="6" key="4">
    <citation type="journal article" date="2022" name="J. Anim. Sci.">
        <title>Whole genome sequence analyses-based assessment of virulence potential and antimicrobial susceptibilities and resistance of Enterococcus faecium strains isolated from commercial swine and cattle probiotic products.</title>
        <authorList>
            <person name="Shridhar P.B."/>
            <person name="Amachawadi R.G."/>
            <person name="Tokach M."/>
            <person name="Patel I."/>
            <person name="Gangiredla J."/>
            <person name="Mammel M."/>
            <person name="Nagaraja T.G."/>
        </authorList>
    </citation>
    <scope>NUCLEOTIDE SEQUENCE</scope>
    <source>
        <strain evidence="6">EF215</strain>
    </source>
</reference>
<dbReference type="NCBIfam" id="NF009726">
    <property type="entry name" value="PRK13253.1"/>
    <property type="match status" value="1"/>
</dbReference>
<dbReference type="Proteomes" id="UP000249070">
    <property type="component" value="Unassembled WGS sequence"/>
</dbReference>
<reference evidence="7 10" key="1">
    <citation type="submission" date="2017-02" db="EMBL/GenBank/DDBJ databases">
        <title>Clonality and virulence of isolates of VRE in Hematopoietic Stem Cell Transplanted (HSCT) patients.</title>
        <authorList>
            <person name="Marchi A.P."/>
            <person name="Martins R.C."/>
            <person name="Marie S.K."/>
            <person name="Levin A.S."/>
            <person name="Costa S.F."/>
        </authorList>
    </citation>
    <scope>NUCLEOTIDE SEQUENCE [LARGE SCALE GENOMIC DNA]</scope>
    <source>
        <strain evidence="7 10">LIM1759</strain>
    </source>
</reference>
<feature type="modified residue" description="O-(phosphoribosyl dephospho-coenzyme A)serine" evidence="4 5">
    <location>
        <position position="14"/>
    </location>
</feature>
<accession>A0A0V7Y6G5</accession>
<dbReference type="Pfam" id="PF06857">
    <property type="entry name" value="ACP"/>
    <property type="match status" value="1"/>
</dbReference>
<dbReference type="NCBIfam" id="TIGR01608">
    <property type="entry name" value="citD"/>
    <property type="match status" value="1"/>
</dbReference>
<reference evidence="9 12" key="3">
    <citation type="submission" date="2018-05" db="EMBL/GenBank/DDBJ databases">
        <title>Vancomycin-resistant Enterococcus faecium strain from Chelyabinsk, Russia.</title>
        <authorList>
            <person name="Gostev V."/>
            <person name="Goncharov A."/>
            <person name="Kolodzhieva V."/>
            <person name="Suvorov A."/>
            <person name="Sidorenko S."/>
            <person name="Zueva L."/>
        </authorList>
    </citation>
    <scope>NUCLEOTIDE SEQUENCE [LARGE SCALE GENOMIC DNA]</scope>
    <source>
        <strain evidence="9 12">20</strain>
    </source>
</reference>